<reference evidence="2" key="1">
    <citation type="submission" date="2022-11" db="EMBL/GenBank/DDBJ databases">
        <authorList>
            <person name="Mo P."/>
        </authorList>
    </citation>
    <scope>NUCLEOTIDE SEQUENCE</scope>
    <source>
        <strain evidence="2">HUAS 11-8</strain>
    </source>
</reference>
<gene>
    <name evidence="2" type="ORF">ORV05_10920</name>
</gene>
<dbReference type="EMBL" id="CP113836">
    <property type="protein sequence ID" value="WAL68246.1"/>
    <property type="molecule type" value="Genomic_DNA"/>
</dbReference>
<keyword evidence="3" id="KW-1185">Reference proteome</keyword>
<name>A0ABY7B7D8_9PSEU</name>
<keyword evidence="2" id="KW-0687">Ribonucleoprotein</keyword>
<dbReference type="Proteomes" id="UP001163203">
    <property type="component" value="Chromosome"/>
</dbReference>
<keyword evidence="2" id="KW-0689">Ribosomal protein</keyword>
<feature type="region of interest" description="Disordered" evidence="1">
    <location>
        <begin position="1"/>
        <end position="34"/>
    </location>
</feature>
<evidence type="ECO:0000256" key="1">
    <source>
        <dbReference type="SAM" id="MobiDB-lite"/>
    </source>
</evidence>
<dbReference type="GO" id="GO:0005840">
    <property type="term" value="C:ribosome"/>
    <property type="evidence" value="ECO:0007669"/>
    <property type="project" value="UniProtKB-KW"/>
</dbReference>
<protein>
    <submittedName>
        <fullName evidence="2">50S ribosomal protein L36</fullName>
    </submittedName>
</protein>
<evidence type="ECO:0000313" key="2">
    <source>
        <dbReference type="EMBL" id="WAL68246.1"/>
    </source>
</evidence>
<organism evidence="2 3">
    <name type="scientific">Amycolatopsis cynarae</name>
    <dbReference type="NCBI Taxonomy" id="2995223"/>
    <lineage>
        <taxon>Bacteria</taxon>
        <taxon>Bacillati</taxon>
        <taxon>Actinomycetota</taxon>
        <taxon>Actinomycetes</taxon>
        <taxon>Pseudonocardiales</taxon>
        <taxon>Pseudonocardiaceae</taxon>
        <taxon>Amycolatopsis</taxon>
    </lineage>
</organism>
<proteinExistence type="predicted"/>
<sequence length="34" mass="3751">MRVRSTVRSLKGGPGSPVARRRGKVLFASKENPR</sequence>
<accession>A0ABY7B7D8</accession>
<evidence type="ECO:0000313" key="3">
    <source>
        <dbReference type="Proteomes" id="UP001163203"/>
    </source>
</evidence>